<organism evidence="3 4">
    <name type="scientific">Humisphaera borealis</name>
    <dbReference type="NCBI Taxonomy" id="2807512"/>
    <lineage>
        <taxon>Bacteria</taxon>
        <taxon>Pseudomonadati</taxon>
        <taxon>Planctomycetota</taxon>
        <taxon>Phycisphaerae</taxon>
        <taxon>Tepidisphaerales</taxon>
        <taxon>Tepidisphaeraceae</taxon>
        <taxon>Humisphaera</taxon>
    </lineage>
</organism>
<reference evidence="3 4" key="1">
    <citation type="submission" date="2020-10" db="EMBL/GenBank/DDBJ databases">
        <title>Wide distribution of Phycisphaera-like planctomycetes from WD2101 soil group in peatlands and genome analysis of the first cultivated representative.</title>
        <authorList>
            <person name="Dedysh S.N."/>
            <person name="Beletsky A.V."/>
            <person name="Ivanova A."/>
            <person name="Kulichevskaya I.S."/>
            <person name="Suzina N.E."/>
            <person name="Philippov D.A."/>
            <person name="Rakitin A.L."/>
            <person name="Mardanov A.V."/>
            <person name="Ravin N.V."/>
        </authorList>
    </citation>
    <scope>NUCLEOTIDE SEQUENCE [LARGE SCALE GENOMIC DNA]</scope>
    <source>
        <strain evidence="3 4">M1803</strain>
    </source>
</reference>
<feature type="domain" description="Glycosyl hydrolase family 98 putative carbohydrate-binding module" evidence="2">
    <location>
        <begin position="251"/>
        <end position="388"/>
    </location>
</feature>
<sequence length="392" mass="41682">MKRLITILFVAILSPVAAAEDAWTLTTADLKSESVAVKAFDGDKGLTVTPLAGGADRTVAVDRFVDLARPVAAIKPVGAYDLHLVGGDHINGDPAGMKGESIVWKTAAAGDVAVPLTRIAGIGKAGARFLAERRRDDLVVFTNGDTARGTLMDLTPEQIVVKTDAGNTPVPFASLSRVALASTVQPSGKNLKPTFRIQVDDGSVLSATTAKIADGKLEATIGGAARSIDLARVAGIEQVNGPVAFLSTRQPSANVYTPFLGSDQRFVARMNSDFEGGPIRFRDRVYPRAIAAHSYSKITWPLDGSYSAFRTRYALDPKASGGNGGDVTVRIKLDDKVVHEKTGVRPGQLFDPVIVDLGSAKELTLEVDYGAMIDSNDRLNWLEPALLKFKPE</sequence>
<feature type="chain" id="PRO_5033995080" evidence="1">
    <location>
        <begin position="20"/>
        <end position="392"/>
    </location>
</feature>
<dbReference type="KEGG" id="hbs:IPV69_00815"/>
<proteinExistence type="predicted"/>
<dbReference type="Proteomes" id="UP000593765">
    <property type="component" value="Chromosome"/>
</dbReference>
<keyword evidence="4" id="KW-1185">Reference proteome</keyword>
<dbReference type="InterPro" id="IPR013222">
    <property type="entry name" value="Glyco_hyd_98_carb-bd"/>
</dbReference>
<dbReference type="InterPro" id="IPR038637">
    <property type="entry name" value="NPCBM_sf"/>
</dbReference>
<accession>A0A7M2WWN5</accession>
<feature type="signal peptide" evidence="1">
    <location>
        <begin position="1"/>
        <end position="19"/>
    </location>
</feature>
<protein>
    <submittedName>
        <fullName evidence="3">NPCBM/NEW2 domain-containing protein</fullName>
    </submittedName>
</protein>
<dbReference type="EMBL" id="CP063458">
    <property type="protein sequence ID" value="QOV89947.1"/>
    <property type="molecule type" value="Genomic_DNA"/>
</dbReference>
<evidence type="ECO:0000313" key="4">
    <source>
        <dbReference type="Proteomes" id="UP000593765"/>
    </source>
</evidence>
<name>A0A7M2WWN5_9BACT</name>
<evidence type="ECO:0000313" key="3">
    <source>
        <dbReference type="EMBL" id="QOV89947.1"/>
    </source>
</evidence>
<gene>
    <name evidence="3" type="ORF">IPV69_00815</name>
</gene>
<dbReference type="SMART" id="SM00776">
    <property type="entry name" value="NPCBM"/>
    <property type="match status" value="1"/>
</dbReference>
<dbReference type="AlphaFoldDB" id="A0A7M2WWN5"/>
<dbReference type="RefSeq" id="WP_206293010.1">
    <property type="nucleotide sequence ID" value="NZ_CP063458.1"/>
</dbReference>
<evidence type="ECO:0000259" key="2">
    <source>
        <dbReference type="SMART" id="SM00776"/>
    </source>
</evidence>
<dbReference type="InterPro" id="IPR008979">
    <property type="entry name" value="Galactose-bd-like_sf"/>
</dbReference>
<dbReference type="Gene3D" id="2.60.120.1060">
    <property type="entry name" value="NPCBM/NEW2 domain"/>
    <property type="match status" value="1"/>
</dbReference>
<keyword evidence="1" id="KW-0732">Signal</keyword>
<dbReference type="SUPFAM" id="SSF49785">
    <property type="entry name" value="Galactose-binding domain-like"/>
    <property type="match status" value="1"/>
</dbReference>
<evidence type="ECO:0000256" key="1">
    <source>
        <dbReference type="SAM" id="SignalP"/>
    </source>
</evidence>
<dbReference type="Pfam" id="PF08305">
    <property type="entry name" value="NPCBM"/>
    <property type="match status" value="1"/>
</dbReference>